<proteinExistence type="predicted"/>
<evidence type="ECO:0000313" key="3">
    <source>
        <dbReference type="Proteomes" id="UP001235939"/>
    </source>
</evidence>
<evidence type="ECO:0000256" key="1">
    <source>
        <dbReference type="SAM" id="Phobius"/>
    </source>
</evidence>
<dbReference type="EMBL" id="CP092876">
    <property type="protein sequence ID" value="UYV77177.1"/>
    <property type="molecule type" value="Genomic_DNA"/>
</dbReference>
<organism evidence="2 3">
    <name type="scientific">Cordylochernes scorpioides</name>
    <dbReference type="NCBI Taxonomy" id="51811"/>
    <lineage>
        <taxon>Eukaryota</taxon>
        <taxon>Metazoa</taxon>
        <taxon>Ecdysozoa</taxon>
        <taxon>Arthropoda</taxon>
        <taxon>Chelicerata</taxon>
        <taxon>Arachnida</taxon>
        <taxon>Pseudoscorpiones</taxon>
        <taxon>Cheliferoidea</taxon>
        <taxon>Chernetidae</taxon>
        <taxon>Cordylochernes</taxon>
    </lineage>
</organism>
<gene>
    <name evidence="2" type="ORF">LAZ67_14003527</name>
</gene>
<reference evidence="2 3" key="1">
    <citation type="submission" date="2022-01" db="EMBL/GenBank/DDBJ databases">
        <title>A chromosomal length assembly of Cordylochernes scorpioides.</title>
        <authorList>
            <person name="Zeh D."/>
            <person name="Zeh J."/>
        </authorList>
    </citation>
    <scope>NUCLEOTIDE SEQUENCE [LARGE SCALE GENOMIC DNA]</scope>
    <source>
        <strain evidence="2">IN4F17</strain>
        <tissue evidence="2">Whole Body</tissue>
    </source>
</reference>
<dbReference type="Proteomes" id="UP001235939">
    <property type="component" value="Chromosome 14"/>
</dbReference>
<keyword evidence="1" id="KW-1133">Transmembrane helix</keyword>
<sequence>MKPYHDPEVQEQIAQGHVLVILVLTITLCGAISLQKRRQNLCGHYLAEAVSIVCPNGVYEPTKRALFPVHLHLRWNLYERKDSTASHYPDNHETFRESFGALVNPIIRDLIASFDVTDLPDSIAIRHIHPCFVQCCSIFRSGTGQVFLVELPDIRCTVFHVERGELVNLPFSSGIQFQIFVNDVIYRF</sequence>
<keyword evidence="1" id="KW-0472">Membrane</keyword>
<keyword evidence="3" id="KW-1185">Reference proteome</keyword>
<protein>
    <submittedName>
        <fullName evidence="2">Uncharacterized protein</fullName>
    </submittedName>
</protein>
<evidence type="ECO:0000313" key="2">
    <source>
        <dbReference type="EMBL" id="UYV77177.1"/>
    </source>
</evidence>
<accession>A0ABY6LAA7</accession>
<feature type="transmembrane region" description="Helical" evidence="1">
    <location>
        <begin position="12"/>
        <end position="34"/>
    </location>
</feature>
<keyword evidence="1" id="KW-0812">Transmembrane</keyword>
<name>A0ABY6LAA7_9ARAC</name>